<evidence type="ECO:0000313" key="3">
    <source>
        <dbReference type="EMBL" id="EHL96280.1"/>
    </source>
</evidence>
<organism evidence="3 4">
    <name type="scientific">Lentilactobacillus parafarraginis F0439</name>
    <dbReference type="NCBI Taxonomy" id="797515"/>
    <lineage>
        <taxon>Bacteria</taxon>
        <taxon>Bacillati</taxon>
        <taxon>Bacillota</taxon>
        <taxon>Bacilli</taxon>
        <taxon>Lactobacillales</taxon>
        <taxon>Lactobacillaceae</taxon>
        <taxon>Lentilactobacillus</taxon>
    </lineage>
</organism>
<evidence type="ECO:0000313" key="4">
    <source>
        <dbReference type="Proteomes" id="UP000004625"/>
    </source>
</evidence>
<keyword evidence="4" id="KW-1185">Reference proteome</keyword>
<accession>G9ZRR2</accession>
<feature type="compositionally biased region" description="Basic and acidic residues" evidence="1">
    <location>
        <begin position="267"/>
        <end position="286"/>
    </location>
</feature>
<dbReference type="eggNOG" id="COG1846">
    <property type="taxonomic scope" value="Bacteria"/>
</dbReference>
<dbReference type="AlphaFoldDB" id="G9ZRR2"/>
<protein>
    <recommendedName>
        <fullName evidence="2">Phage conserved hypothetical protein C-terminal domain-containing protein</fullName>
    </recommendedName>
</protein>
<dbReference type="Proteomes" id="UP000004625">
    <property type="component" value="Unassembled WGS sequence"/>
</dbReference>
<dbReference type="PATRIC" id="fig|797515.3.peg.2186"/>
<proteinExistence type="predicted"/>
<dbReference type="HOGENOM" id="CLU_087918_0_0_9"/>
<feature type="compositionally biased region" description="Basic and acidic residues" evidence="1">
    <location>
        <begin position="248"/>
        <end position="259"/>
    </location>
</feature>
<dbReference type="RefSeq" id="WP_008214338.1">
    <property type="nucleotide sequence ID" value="NZ_JH415055.1"/>
</dbReference>
<reference evidence="3 4" key="1">
    <citation type="submission" date="2011-09" db="EMBL/GenBank/DDBJ databases">
        <authorList>
            <person name="Weinstock G."/>
            <person name="Sodergren E."/>
            <person name="Clifton S."/>
            <person name="Fulton L."/>
            <person name="Fulton B."/>
            <person name="Courtney L."/>
            <person name="Fronick C."/>
            <person name="Harrison M."/>
            <person name="Strong C."/>
            <person name="Farmer C."/>
            <person name="Delahaunty K."/>
            <person name="Markovic C."/>
            <person name="Hall O."/>
            <person name="Minx P."/>
            <person name="Tomlinson C."/>
            <person name="Mitreva M."/>
            <person name="Hou S."/>
            <person name="Chen J."/>
            <person name="Wollam A."/>
            <person name="Pepin K.H."/>
            <person name="Johnson M."/>
            <person name="Bhonagiri V."/>
            <person name="Zhang X."/>
            <person name="Suruliraj S."/>
            <person name="Warren W."/>
            <person name="Chinwalla A."/>
            <person name="Mardis E.R."/>
            <person name="Wilson R.K."/>
        </authorList>
    </citation>
    <scope>NUCLEOTIDE SEQUENCE [LARGE SCALE GENOMIC DNA]</scope>
    <source>
        <strain evidence="3 4">F0439</strain>
    </source>
</reference>
<dbReference type="EMBL" id="AGEY01000184">
    <property type="protein sequence ID" value="EHL96280.1"/>
    <property type="molecule type" value="Genomic_DNA"/>
</dbReference>
<feature type="region of interest" description="Disordered" evidence="1">
    <location>
        <begin position="248"/>
        <end position="286"/>
    </location>
</feature>
<name>G9ZRR2_9LACO</name>
<dbReference type="NCBIfam" id="TIGR02220">
    <property type="entry name" value="phg_TIGR02220"/>
    <property type="match status" value="1"/>
</dbReference>
<dbReference type="eggNOG" id="COG3935">
    <property type="taxonomic scope" value="Bacteria"/>
</dbReference>
<gene>
    <name evidence="3" type="ORF">HMPREF9103_02423</name>
</gene>
<dbReference type="STRING" id="797515.HMPREF9103_02423"/>
<evidence type="ECO:0000256" key="1">
    <source>
        <dbReference type="SAM" id="MobiDB-lite"/>
    </source>
</evidence>
<dbReference type="Pfam" id="PF09524">
    <property type="entry name" value="Phg_2220_C"/>
    <property type="match status" value="1"/>
</dbReference>
<dbReference type="InterPro" id="IPR011741">
    <property type="entry name" value="Phg_2220_C"/>
</dbReference>
<evidence type="ECO:0000259" key="2">
    <source>
        <dbReference type="Pfam" id="PF09524"/>
    </source>
</evidence>
<sequence length="286" mass="33025">MNNGWIKLYRKLIDDHLWTETTPKQKTVMITILLMANSQTKDWNRIGTSYHVDPGELVTSLKSIAEKAGIGISPDNVKTSLKMLKDSGFLTWKSSNKNRLVTIANWGKYQGSQNQDSKQESQKITDTFPIDSQYFPTNKKLRSKEVKNKELNHNVEKQSSDQLKGQVHEVIAYLNSQTSKHFKANSKDTVKLISARLRDNYTVDDFKKVIDIKTSQWTGTDYDKFLRPSTLFAPNHFESYLNERPIKQKELSRHDDISRDFGGSTRYRHEAKPEPIRTPQKGDEPF</sequence>
<feature type="domain" description="Phage conserved hypothetical protein C-terminal" evidence="2">
    <location>
        <begin position="170"/>
        <end position="242"/>
    </location>
</feature>
<comment type="caution">
    <text evidence="3">The sequence shown here is derived from an EMBL/GenBank/DDBJ whole genome shotgun (WGS) entry which is preliminary data.</text>
</comment>